<accession>A0AAJ2R306</accession>
<dbReference type="AlphaFoldDB" id="A0AAJ2R306"/>
<proteinExistence type="predicted"/>
<gene>
    <name evidence="2" type="ORF">SGN30_27680</name>
</gene>
<dbReference type="RefSeq" id="WP_319076681.1">
    <property type="nucleotide sequence ID" value="NZ_JAWWMZ010000016.1"/>
</dbReference>
<name>A0AAJ2R306_DELAC</name>
<comment type="caution">
    <text evidence="2">The sequence shown here is derived from an EMBL/GenBank/DDBJ whole genome shotgun (WGS) entry which is preliminary data.</text>
</comment>
<feature type="compositionally biased region" description="Pro residues" evidence="1">
    <location>
        <begin position="314"/>
        <end position="333"/>
    </location>
</feature>
<reference evidence="2" key="1">
    <citation type="submission" date="2023-11" db="EMBL/GenBank/DDBJ databases">
        <title>Identification and selenium tolerance of Delftia acidovorans R3-25.</title>
        <authorList>
            <person name="Zhang S."/>
            <person name="Liu Y."/>
            <person name="Guo Y."/>
        </authorList>
    </citation>
    <scope>NUCLEOTIDE SEQUENCE</scope>
    <source>
        <strain evidence="2">R3-25</strain>
    </source>
</reference>
<protein>
    <submittedName>
        <fullName evidence="2">Uncharacterized protein</fullName>
    </submittedName>
</protein>
<evidence type="ECO:0000313" key="3">
    <source>
        <dbReference type="Proteomes" id="UP001287445"/>
    </source>
</evidence>
<feature type="region of interest" description="Disordered" evidence="1">
    <location>
        <begin position="313"/>
        <end position="333"/>
    </location>
</feature>
<organism evidence="2 3">
    <name type="scientific">Delftia acidovorans</name>
    <name type="common">Pseudomonas acidovorans</name>
    <name type="synonym">Comamonas acidovorans</name>
    <dbReference type="NCBI Taxonomy" id="80866"/>
    <lineage>
        <taxon>Bacteria</taxon>
        <taxon>Pseudomonadati</taxon>
        <taxon>Pseudomonadota</taxon>
        <taxon>Betaproteobacteria</taxon>
        <taxon>Burkholderiales</taxon>
        <taxon>Comamonadaceae</taxon>
        <taxon>Delftia</taxon>
    </lineage>
</organism>
<dbReference type="Proteomes" id="UP001287445">
    <property type="component" value="Unassembled WGS sequence"/>
</dbReference>
<sequence>MLDGSKTLVMIAFFWMTMVHGASGQNIQSPILLHERTSPTAFPVAIYRGIKVDDFRKLVISAFESARFSHTAIEKSKDGTAQYKFFYSVATGGKIQRVDVLLRVDENLDKSKRCASCFLRLTMIPDLPSLQSSSWMLQYDLSRQVFSAIDQAYASIHDLGRKSMDADFGFNYRNKWRGERNLYENSFVGIDPSSLKTMIIDAYSVAGFKLAGDTTKDSILSELTFSFPIAPDQTEGVVYKISLASQLDASNRCYPCEISEVYDPHQRLPAAGLSGMSSRLTLESRFTAARMQALEKLKSGTEHYLRPETVFTIPPKPAPLGSPRPQIQPPIVT</sequence>
<evidence type="ECO:0000313" key="2">
    <source>
        <dbReference type="EMBL" id="MDX4957215.1"/>
    </source>
</evidence>
<dbReference type="EMBL" id="JAWWMZ010000016">
    <property type="protein sequence ID" value="MDX4957215.1"/>
    <property type="molecule type" value="Genomic_DNA"/>
</dbReference>
<evidence type="ECO:0000256" key="1">
    <source>
        <dbReference type="SAM" id="MobiDB-lite"/>
    </source>
</evidence>